<dbReference type="EMBL" id="MW009675">
    <property type="protein sequence ID" value="QWX10252.1"/>
    <property type="molecule type" value="Genomic_DNA"/>
</dbReference>
<gene>
    <name evidence="1" type="ORF">vBVpPBT1011_0053</name>
</gene>
<organism evidence="1 2">
    <name type="scientific">Vibrio phage vB_VpP_BT-1011</name>
    <dbReference type="NCBI Taxonomy" id="2799672"/>
    <lineage>
        <taxon>Viruses</taxon>
        <taxon>Duplodnaviria</taxon>
        <taxon>Heunggongvirae</taxon>
        <taxon>Uroviricota</taxon>
        <taxon>Caudoviricetes</taxon>
        <taxon>Tieomvirus</taxon>
        <taxon>Tieomvirus BT1011</taxon>
    </lineage>
</organism>
<evidence type="ECO:0000313" key="2">
    <source>
        <dbReference type="Proteomes" id="UP000683424"/>
    </source>
</evidence>
<keyword evidence="2" id="KW-1185">Reference proteome</keyword>
<protein>
    <submittedName>
        <fullName evidence="1">Uncharacterized protein</fullName>
    </submittedName>
</protein>
<evidence type="ECO:0000313" key="1">
    <source>
        <dbReference type="EMBL" id="QWX10252.1"/>
    </source>
</evidence>
<sequence>MGAHMSNRVKIEFKMVGDSHELEVEGLGRIIKEGDSIQLIMAPRIHDIKICIDDILDAHKKITEHFGGE</sequence>
<name>A0A8F2XWZ5_9CAUD</name>
<proteinExistence type="predicted"/>
<dbReference type="Proteomes" id="UP000683424">
    <property type="component" value="Segment"/>
</dbReference>
<reference evidence="1" key="1">
    <citation type="submission" date="2020-09" db="EMBL/GenBank/DDBJ databases">
        <authorList>
            <person name="Gao C."/>
            <person name="Qiu Z."/>
        </authorList>
    </citation>
    <scope>NUCLEOTIDE SEQUENCE</scope>
</reference>
<accession>A0A8F2XWZ5</accession>